<feature type="compositionally biased region" description="Low complexity" evidence="1">
    <location>
        <begin position="700"/>
        <end position="710"/>
    </location>
</feature>
<evidence type="ECO:0000259" key="4">
    <source>
        <dbReference type="Pfam" id="PF17129"/>
    </source>
</evidence>
<proteinExistence type="predicted"/>
<dbReference type="InterPro" id="IPR031489">
    <property type="entry name" value="Peptidase_M99"/>
</dbReference>
<name>A0A3D8I1G6_9HELI</name>
<dbReference type="Pfam" id="PF17129">
    <property type="entry name" value="Peptidase_M99_C"/>
    <property type="match status" value="1"/>
</dbReference>
<feature type="compositionally biased region" description="Basic and acidic residues" evidence="1">
    <location>
        <begin position="42"/>
        <end position="53"/>
    </location>
</feature>
<dbReference type="Gene3D" id="2.30.30.40">
    <property type="entry name" value="SH3 Domains"/>
    <property type="match status" value="1"/>
</dbReference>
<evidence type="ECO:0000313" key="7">
    <source>
        <dbReference type="Proteomes" id="UP000256599"/>
    </source>
</evidence>
<sequence length="857" mass="95167">MRLLLCLLLCFIAAYPADSSLVRPFKLYKLLPEAPKSTQESPKAKKEPKKSQKAEPAPKAAPTLLLMGGIHGDEAGAYYTTDLFLRHYRITQGSVWVVPVANPHGMFANKRGIYGDMNRKFASLSPNDPDYQSIQDIKALLADPEIDISLHLHDGSGYYRPTYINSLLSPYRWGNCSVIDQHELSGAKYGSLEAFVSQMVADINRHLLAPIHKYHVHNTHTKSKNDTEQLKALTFFSLSLGKPALTNEASKELDIPTRVYYHLLSIESLLHQLNITFERDFSLEVSTIKALLSPSNFSATITPLITLPLKNLKPHLTYFPLPKMELKSIPIESQTHLLGLLHKAHNVTLQYGPTTLTTLSPEYYSFDTSLHNVQVLIDDTPHSIPMGSSLTLEESQSIAFEAPEGYRVNVIGFSLPNESNPKPNESNIKIHKRNLMPKYSIDTLYRTYRAEFYKQEDFSGMITFTFTPKSQINLSAKNSSTESPENQPLCHSKPFLEGEESLLDLLATPLLCHSEGARSATEESLLSTKDSLKESPERQLLCHSEGARSATEESLLSTKDSLKESPERQLVCHSKHCVETSPESPASLLFCHSERSEESLQESLVAKRDSSAFAKPQNDKLTAFTKNPNSNSSQKAHSNSSPLAGVQNDKLCYPQGKLFCHSEGGRSPTEESLLSTKDSLKESPANPLVCHSEGGRSPTEESLPESLESPQRFFGAEAPQNDNSSRVSGNSNSNSSPVSQAKNDKKQIAQNQPADSKAQDAQELQNQAQPKNQPQNQANPNNQNNTQARVNVRAAFVRAMPSTQAAIIAKAPLGRQMQILSLSPDKQWAEIHYIFHTQNTTREIHGYIATRLLAFED</sequence>
<feature type="domain" description="Metallo-carboxypeptidase C-terminal" evidence="4">
    <location>
        <begin position="366"/>
        <end position="466"/>
    </location>
</feature>
<dbReference type="AlphaFoldDB" id="A0A3D8I1G6"/>
<dbReference type="EMBL" id="NXLR01000025">
    <property type="protein sequence ID" value="RDU58935.1"/>
    <property type="molecule type" value="Genomic_DNA"/>
</dbReference>
<evidence type="ECO:0008006" key="8">
    <source>
        <dbReference type="Google" id="ProtNLM"/>
    </source>
</evidence>
<reference evidence="6 7" key="1">
    <citation type="submission" date="2018-04" db="EMBL/GenBank/DDBJ databases">
        <title>Novel Campyloabacter and Helicobacter Species and Strains.</title>
        <authorList>
            <person name="Mannion A.J."/>
            <person name="Shen Z."/>
            <person name="Fox J.G."/>
        </authorList>
    </citation>
    <scope>NUCLEOTIDE SEQUENCE [LARGE SCALE GENOMIC DNA]</scope>
    <source>
        <strain evidence="6 7">MIT 98-6070</strain>
    </source>
</reference>
<dbReference type="InterPro" id="IPR033398">
    <property type="entry name" value="Beta-barrel_M99"/>
</dbReference>
<dbReference type="Pfam" id="PF17033">
    <property type="entry name" value="Peptidase_M99"/>
    <property type="match status" value="1"/>
</dbReference>
<keyword evidence="2" id="KW-0732">Signal</keyword>
<feature type="signal peptide" evidence="2">
    <location>
        <begin position="1"/>
        <end position="19"/>
    </location>
</feature>
<keyword evidence="7" id="KW-1185">Reference proteome</keyword>
<evidence type="ECO:0000313" key="6">
    <source>
        <dbReference type="EMBL" id="RDU58935.1"/>
    </source>
</evidence>
<comment type="caution">
    <text evidence="6">The sequence shown here is derived from an EMBL/GenBank/DDBJ whole genome shotgun (WGS) entry which is preliminary data.</text>
</comment>
<accession>A0A3D8I1G6</accession>
<evidence type="ECO:0000259" key="5">
    <source>
        <dbReference type="Pfam" id="PF17130"/>
    </source>
</evidence>
<dbReference type="Gene3D" id="3.40.630.10">
    <property type="entry name" value="Zn peptidases"/>
    <property type="match status" value="1"/>
</dbReference>
<feature type="domain" description="Carboxypeptidase M99 beta-barrel" evidence="5">
    <location>
        <begin position="296"/>
        <end position="363"/>
    </location>
</feature>
<feature type="region of interest" description="Disordered" evidence="1">
    <location>
        <begin position="660"/>
        <end position="784"/>
    </location>
</feature>
<feature type="domain" description="D,L-carboxypeptidase peptidase" evidence="3">
    <location>
        <begin position="59"/>
        <end position="292"/>
    </location>
</feature>
<feature type="region of interest" description="Disordered" evidence="1">
    <location>
        <begin position="607"/>
        <end position="647"/>
    </location>
</feature>
<gene>
    <name evidence="6" type="ORF">CQA63_08730</name>
</gene>
<feature type="region of interest" description="Disordered" evidence="1">
    <location>
        <begin position="522"/>
        <end position="562"/>
    </location>
</feature>
<dbReference type="RefSeq" id="WP_115511874.1">
    <property type="nucleotide sequence ID" value="NZ_NXLR01000025.1"/>
</dbReference>
<dbReference type="Pfam" id="PF17130">
    <property type="entry name" value="Peptidase_M99_m"/>
    <property type="match status" value="1"/>
</dbReference>
<feature type="compositionally biased region" description="Low complexity" evidence="1">
    <location>
        <begin position="721"/>
        <end position="739"/>
    </location>
</feature>
<dbReference type="InterPro" id="IPR033397">
    <property type="entry name" value="Metallo_peptidase_C"/>
</dbReference>
<evidence type="ECO:0000256" key="2">
    <source>
        <dbReference type="SAM" id="SignalP"/>
    </source>
</evidence>
<organism evidence="6 7">
    <name type="scientific">Helicobacter marmotae</name>
    <dbReference type="NCBI Taxonomy" id="152490"/>
    <lineage>
        <taxon>Bacteria</taxon>
        <taxon>Pseudomonadati</taxon>
        <taxon>Campylobacterota</taxon>
        <taxon>Epsilonproteobacteria</taxon>
        <taxon>Campylobacterales</taxon>
        <taxon>Helicobacteraceae</taxon>
        <taxon>Helicobacter</taxon>
    </lineage>
</organism>
<feature type="compositionally biased region" description="Low complexity" evidence="1">
    <location>
        <begin position="765"/>
        <end position="784"/>
    </location>
</feature>
<evidence type="ECO:0000259" key="3">
    <source>
        <dbReference type="Pfam" id="PF17033"/>
    </source>
</evidence>
<protein>
    <recommendedName>
        <fullName evidence="8">SH3b domain-containing protein</fullName>
    </recommendedName>
</protein>
<feature type="chain" id="PRO_5017695555" description="SH3b domain-containing protein" evidence="2">
    <location>
        <begin position="20"/>
        <end position="857"/>
    </location>
</feature>
<dbReference type="CDD" id="cd06243">
    <property type="entry name" value="M14_CP_Csd4-like"/>
    <property type="match status" value="1"/>
</dbReference>
<feature type="region of interest" description="Disordered" evidence="1">
    <location>
        <begin position="36"/>
        <end position="58"/>
    </location>
</feature>
<evidence type="ECO:0000256" key="1">
    <source>
        <dbReference type="SAM" id="MobiDB-lite"/>
    </source>
</evidence>
<feature type="compositionally biased region" description="Low complexity" evidence="1">
    <location>
        <begin position="629"/>
        <end position="641"/>
    </location>
</feature>
<dbReference type="Proteomes" id="UP000256599">
    <property type="component" value="Unassembled WGS sequence"/>
</dbReference>
<dbReference type="SUPFAM" id="SSF53187">
    <property type="entry name" value="Zn-dependent exopeptidases"/>
    <property type="match status" value="1"/>
</dbReference>